<dbReference type="Gene3D" id="2.80.10.50">
    <property type="match status" value="1"/>
</dbReference>
<comment type="caution">
    <text evidence="1">The sequence shown here is derived from an EMBL/GenBank/DDBJ whole genome shotgun (WGS) entry which is preliminary data.</text>
</comment>
<dbReference type="EMBL" id="CAXAMN010020613">
    <property type="protein sequence ID" value="CAK9056342.1"/>
    <property type="molecule type" value="Genomic_DNA"/>
</dbReference>
<accession>A0ABP0N099</accession>
<proteinExistence type="predicted"/>
<sequence length="389" mass="45332">MWPAMGAAISAQINQYFKLDLGSTGLGIGAIVICLFYALMFHPEQFAFALCMVALATALALLLWHAWDHPESVAPLQECLLPSQFDQSRAQVDAKLDEGIYRFSTSKWAKCFMYMQDNKDGNVRGWDQEDPGPQGWFRLRHVVDATGKKTAYWFIEPLAFQNWSVYMQDNGDGNVRGWNGDPGPQGHWKIETHQMKEKSYRFSTKKWPTHYMYMQDNSDGNVRGWEEDPGDQGWWTVSKSLFSKTNLFQPKTNLTYRMTTAKWRNCYMYMQDNGDGNVRGWNKEDPGPQGHFKFIRRAKDLWLIHPVKWPTWYVYMQDNKDGNVRGWEGDPGPQGHWRIEAHMFEKDVFRLMPSSWPNDVMYMQNNSDGNVRSWKSDAGPQGWWYIKPI</sequence>
<reference evidence="1 2" key="1">
    <citation type="submission" date="2024-02" db="EMBL/GenBank/DDBJ databases">
        <authorList>
            <person name="Chen Y."/>
            <person name="Shah S."/>
            <person name="Dougan E. K."/>
            <person name="Thang M."/>
            <person name="Chan C."/>
        </authorList>
    </citation>
    <scope>NUCLEOTIDE SEQUENCE [LARGE SCALE GENOMIC DNA]</scope>
</reference>
<organism evidence="1 2">
    <name type="scientific">Durusdinium trenchii</name>
    <dbReference type="NCBI Taxonomy" id="1381693"/>
    <lineage>
        <taxon>Eukaryota</taxon>
        <taxon>Sar</taxon>
        <taxon>Alveolata</taxon>
        <taxon>Dinophyceae</taxon>
        <taxon>Suessiales</taxon>
        <taxon>Symbiodiniaceae</taxon>
        <taxon>Durusdinium</taxon>
    </lineage>
</organism>
<protein>
    <submittedName>
        <fullName evidence="1">Uncharacterized protein</fullName>
    </submittedName>
</protein>
<gene>
    <name evidence="1" type="ORF">CCMP2556_LOCUS27923</name>
</gene>
<keyword evidence="2" id="KW-1185">Reference proteome</keyword>
<dbReference type="Proteomes" id="UP001642484">
    <property type="component" value="Unassembled WGS sequence"/>
</dbReference>
<evidence type="ECO:0000313" key="1">
    <source>
        <dbReference type="EMBL" id="CAK9056342.1"/>
    </source>
</evidence>
<name>A0ABP0N099_9DINO</name>
<evidence type="ECO:0000313" key="2">
    <source>
        <dbReference type="Proteomes" id="UP001642484"/>
    </source>
</evidence>